<evidence type="ECO:0000313" key="7">
    <source>
        <dbReference type="RefSeq" id="XP_019846856.2"/>
    </source>
</evidence>
<evidence type="ECO:0000259" key="5">
    <source>
        <dbReference type="PROSITE" id="PS50119"/>
    </source>
</evidence>
<accession>A0A6J0RIK2</accession>
<feature type="domain" description="B box-type" evidence="5">
    <location>
        <begin position="194"/>
        <end position="234"/>
    </location>
</feature>
<feature type="domain" description="B box-type" evidence="5">
    <location>
        <begin position="115"/>
        <end position="160"/>
    </location>
</feature>
<dbReference type="GO" id="GO:0043161">
    <property type="term" value="P:proteasome-mediated ubiquitin-dependent protein catabolic process"/>
    <property type="evidence" value="ECO:0007669"/>
    <property type="project" value="TreeGrafter"/>
</dbReference>
<dbReference type="Pfam" id="PF22586">
    <property type="entry name" value="ANCHR-like_BBOX"/>
    <property type="match status" value="1"/>
</dbReference>
<evidence type="ECO:0000256" key="2">
    <source>
        <dbReference type="PROSITE-ProRule" id="PRU00024"/>
    </source>
</evidence>
<feature type="compositionally biased region" description="Low complexity" evidence="4">
    <location>
        <begin position="19"/>
        <end position="33"/>
    </location>
</feature>
<dbReference type="AlphaFoldDB" id="A0A6J0RIK2"/>
<reference evidence="7" key="1">
    <citation type="submission" date="2025-08" db="UniProtKB">
        <authorList>
            <consortium name="RefSeq"/>
        </authorList>
    </citation>
    <scope>IDENTIFICATION</scope>
    <source>
        <tissue evidence="7">Adult</tissue>
    </source>
</reference>
<evidence type="ECO:0000256" key="1">
    <source>
        <dbReference type="ARBA" id="ARBA00022737"/>
    </source>
</evidence>
<feature type="repeat" description="NHL" evidence="3">
    <location>
        <begin position="521"/>
        <end position="564"/>
    </location>
</feature>
<dbReference type="GO" id="GO:0061630">
    <property type="term" value="F:ubiquitin protein ligase activity"/>
    <property type="evidence" value="ECO:0007669"/>
    <property type="project" value="TreeGrafter"/>
</dbReference>
<dbReference type="RefSeq" id="XP_019846856.2">
    <property type="nucleotide sequence ID" value="XM_019991297.3"/>
</dbReference>
<dbReference type="PROSITE" id="PS51125">
    <property type="entry name" value="NHL"/>
    <property type="match status" value="5"/>
</dbReference>
<sequence length="816" mass="90248">MMELLSGSSPSVQQQMAAGNNPPNGSNGQMPNGHAERLLADFFDAFPSWDMTAARAAAPQSMQHLSNEFSPPIADFPYNNYFGGVEQPSNDLGNIGMPRPPITRPRKFPSESSSNSSMNCGWCEVSASIRCIDCNEFMCNNCLQEHRKSPVFANHAIVALPTPIGTASSPTSGVSSATLTAAPPVAPPVAPPPSPSYICDQHNEMLRYVCDSCKKLVCQCCTLHEHKEHNYASIASFVDEANDKIQSAIESSRTGTKCIKSSIDKALTFIRMIERNCIELSDAIRKAFRQFIIAIEDRERFLLDFVDKLRQRRLGTLHDQMAGLKSALSGLAETSDMLQKIIENSGRMDHIEIAMKIANGERQLEQFAAIYKDLQPKQEMFGFISPDYNILQDIRNQGGVVLVDEQNMPIVNGGGVLAAVGAEMGAVMPITNNPNMPVANVAMPPNMRRPFIRENSFHSIPSPLLPPVRGGSACGFQSTGLEWELSVLRTSPNLHFGAPRSTQAIPGSLEHVKARNSNTLSLSFATEGHDDGQVSRPWGLCVDKMGHVLISDRRNNRVQVFNPDGNLKFKFGRKGVGNGEFDLPAGICVDIDNRIIVVDKDNHRVQIFNAAGIYLLKFGSYGKEYGQFQYPWDVAVNSRRQIVVTDSRNHRIQQFDSEGRFIRQIVFDNHGQNKGIASPRGVCYTPTGNIIVSDFDNHCLYLIDPDINEIISAKGHEGTGIQEFNRPSGICCDDDGRIIVADSKNQRIIVYSPSLEYLWSIEIRPSVNPLMPQTLDEKDRTCDVALMPDGRIVFLIELSPDSKEGTNPYKRFVHVF</sequence>
<dbReference type="InterPro" id="IPR000315">
    <property type="entry name" value="Znf_B-box"/>
</dbReference>
<keyword evidence="2" id="KW-0863">Zinc-finger</keyword>
<feature type="repeat" description="NHL" evidence="3">
    <location>
        <begin position="715"/>
        <end position="754"/>
    </location>
</feature>
<dbReference type="Pfam" id="PF01436">
    <property type="entry name" value="NHL"/>
    <property type="match status" value="5"/>
</dbReference>
<evidence type="ECO:0000256" key="3">
    <source>
        <dbReference type="PROSITE-ProRule" id="PRU00504"/>
    </source>
</evidence>
<keyword evidence="2" id="KW-0862">Zinc</keyword>
<feature type="compositionally biased region" description="Polar residues" evidence="4">
    <location>
        <begin position="1"/>
        <end position="18"/>
    </location>
</feature>
<dbReference type="GO" id="GO:0008270">
    <property type="term" value="F:zinc ion binding"/>
    <property type="evidence" value="ECO:0007669"/>
    <property type="project" value="UniProtKB-KW"/>
</dbReference>
<evidence type="ECO:0000313" key="6">
    <source>
        <dbReference type="Proteomes" id="UP001652620"/>
    </source>
</evidence>
<keyword evidence="6" id="KW-1185">Reference proteome</keyword>
<dbReference type="OrthoDB" id="342730at2759"/>
<gene>
    <name evidence="7" type="primary">LOC105228959</name>
</gene>
<dbReference type="Gene3D" id="2.120.10.30">
    <property type="entry name" value="TolB, C-terminal domain"/>
    <property type="match status" value="1"/>
</dbReference>
<dbReference type="GeneID" id="105228959"/>
<dbReference type="InterPro" id="IPR001258">
    <property type="entry name" value="NHL_repeat"/>
</dbReference>
<organism evidence="6 7">
    <name type="scientific">Bactrocera dorsalis</name>
    <name type="common">Oriental fruit fly</name>
    <name type="synonym">Dacus dorsalis</name>
    <dbReference type="NCBI Taxonomy" id="27457"/>
    <lineage>
        <taxon>Eukaryota</taxon>
        <taxon>Metazoa</taxon>
        <taxon>Ecdysozoa</taxon>
        <taxon>Arthropoda</taxon>
        <taxon>Hexapoda</taxon>
        <taxon>Insecta</taxon>
        <taxon>Pterygota</taxon>
        <taxon>Neoptera</taxon>
        <taxon>Endopterygota</taxon>
        <taxon>Diptera</taxon>
        <taxon>Brachycera</taxon>
        <taxon>Muscomorpha</taxon>
        <taxon>Tephritoidea</taxon>
        <taxon>Tephritidae</taxon>
        <taxon>Bactrocera</taxon>
        <taxon>Bactrocera</taxon>
    </lineage>
</organism>
<proteinExistence type="predicted"/>
<dbReference type="PANTHER" id="PTHR24104">
    <property type="entry name" value="E3 UBIQUITIN-PROTEIN LIGASE NHLRC1-RELATED"/>
    <property type="match status" value="1"/>
</dbReference>
<dbReference type="InterPro" id="IPR011042">
    <property type="entry name" value="6-blade_b-propeller_TolB-like"/>
</dbReference>
<keyword evidence="2" id="KW-0479">Metal-binding</keyword>
<keyword evidence="1" id="KW-0677">Repeat</keyword>
<protein>
    <submittedName>
        <fullName evidence="7">Protein wech isoform X1</fullName>
    </submittedName>
</protein>
<dbReference type="Proteomes" id="UP001652620">
    <property type="component" value="Unplaced"/>
</dbReference>
<dbReference type="SUPFAM" id="SSF101898">
    <property type="entry name" value="NHL repeat"/>
    <property type="match status" value="1"/>
</dbReference>
<feature type="repeat" description="NHL" evidence="3">
    <location>
        <begin position="664"/>
        <end position="706"/>
    </location>
</feature>
<dbReference type="PROSITE" id="PS50119">
    <property type="entry name" value="ZF_BBOX"/>
    <property type="match status" value="2"/>
</dbReference>
<feature type="repeat" description="NHL" evidence="3">
    <location>
        <begin position="615"/>
        <end position="658"/>
    </location>
</feature>
<dbReference type="Pfam" id="PF00643">
    <property type="entry name" value="zf-B_box"/>
    <property type="match status" value="1"/>
</dbReference>
<name>A0A6J0RIK2_BACDO</name>
<dbReference type="Gene3D" id="4.10.830.40">
    <property type="match status" value="1"/>
</dbReference>
<dbReference type="Gene3D" id="3.30.160.60">
    <property type="entry name" value="Classic Zinc Finger"/>
    <property type="match status" value="1"/>
</dbReference>
<feature type="region of interest" description="Disordered" evidence="4">
    <location>
        <begin position="1"/>
        <end position="33"/>
    </location>
</feature>
<dbReference type="CDD" id="cd19794">
    <property type="entry name" value="Bbox2_TRIM66-like"/>
    <property type="match status" value="1"/>
</dbReference>
<evidence type="ECO:0000256" key="4">
    <source>
        <dbReference type="SAM" id="MobiDB-lite"/>
    </source>
</evidence>
<dbReference type="PANTHER" id="PTHR24104:SF48">
    <property type="entry name" value="PROTEIN WECH"/>
    <property type="match status" value="1"/>
</dbReference>
<dbReference type="GO" id="GO:0000209">
    <property type="term" value="P:protein polyubiquitination"/>
    <property type="evidence" value="ECO:0007669"/>
    <property type="project" value="TreeGrafter"/>
</dbReference>
<dbReference type="InterPro" id="IPR050952">
    <property type="entry name" value="TRIM-NHL_E3_ligases"/>
</dbReference>
<dbReference type="SMART" id="SM00336">
    <property type="entry name" value="BBOX"/>
    <property type="match status" value="2"/>
</dbReference>
<feature type="repeat" description="NHL" evidence="3">
    <location>
        <begin position="568"/>
        <end position="611"/>
    </location>
</feature>
<dbReference type="CDD" id="cd19757">
    <property type="entry name" value="Bbox1"/>
    <property type="match status" value="1"/>
</dbReference>
<dbReference type="CDD" id="cd14954">
    <property type="entry name" value="NHL_TRIM71_like"/>
    <property type="match status" value="1"/>
</dbReference>
<dbReference type="SUPFAM" id="SSF57845">
    <property type="entry name" value="B-box zinc-binding domain"/>
    <property type="match status" value="1"/>
</dbReference>